<evidence type="ECO:0000313" key="2">
    <source>
        <dbReference type="Proteomes" id="UP000093514"/>
    </source>
</evidence>
<dbReference type="AlphaFoldDB" id="A0A1C0A8N9"/>
<reference evidence="2" key="1">
    <citation type="submission" date="2016-07" db="EMBL/GenBank/DDBJ databases">
        <authorList>
            <person name="Florea S."/>
            <person name="Webb J.S."/>
            <person name="Jaromczyk J."/>
            <person name="Schardl C.L."/>
        </authorList>
    </citation>
    <scope>NUCLEOTIDE SEQUENCE [LARGE SCALE GENOMIC DNA]</scope>
    <source>
        <strain evidence="2">Z6</strain>
    </source>
</reference>
<comment type="caution">
    <text evidence="1">The sequence shown here is derived from an EMBL/GenBank/DDBJ whole genome shotgun (WGS) entry which is preliminary data.</text>
</comment>
<reference evidence="1 2" key="2">
    <citation type="submission" date="2016-08" db="EMBL/GenBank/DDBJ databases">
        <title>Orenia metallireducens sp. nov. strain Z6, a Novel Metal-reducing Firmicute from the Deep Subsurface.</title>
        <authorList>
            <person name="Maxim B.I."/>
            <person name="Kenneth K."/>
            <person name="Flynn T.M."/>
            <person name="Oloughlin E.J."/>
            <person name="Locke R.A."/>
            <person name="Weber J.R."/>
            <person name="Egan S.M."/>
            <person name="Mackie R.I."/>
            <person name="Cann I.K."/>
        </authorList>
    </citation>
    <scope>NUCLEOTIDE SEQUENCE [LARGE SCALE GENOMIC DNA]</scope>
    <source>
        <strain evidence="1 2">Z6</strain>
    </source>
</reference>
<proteinExistence type="predicted"/>
<sequence>MEGSHFVPINDSVDTTIDGIESDLDILSDIAEAEKKYIHIQGRISYGGKSKVHVLFIVIIGIPDRKMINFEAIVSNRDNISYVSPDNKAFLRLLSKSSEVEKKKGRMIRAKLKEELTEIDIVEFIELFMADEIEEINDRFKARLGDIVKEHVELALFIELKDYEELKKKYPQLFYDENEEEEKENKNEGDGEIIIDCLPQISAVHGKRIRELQKNDIILVKLAELDYRNFFEKFSDLIVENNKLKVRIEEIYFDAKKKVYYLLLDLGEDIKGRLIIESESELKLAVPKVEVKEAITQGLDNSTNREGLILYSFVLISILAIVTIILFYYI</sequence>
<keyword evidence="2" id="KW-1185">Reference proteome</keyword>
<dbReference type="RefSeq" id="WP_068718622.1">
    <property type="nucleotide sequence ID" value="NZ_LWDV01000009.1"/>
</dbReference>
<organism evidence="1 2">
    <name type="scientific">Orenia metallireducens</name>
    <dbReference type="NCBI Taxonomy" id="1413210"/>
    <lineage>
        <taxon>Bacteria</taxon>
        <taxon>Bacillati</taxon>
        <taxon>Bacillota</taxon>
        <taxon>Clostridia</taxon>
        <taxon>Halanaerobiales</taxon>
        <taxon>Halobacteroidaceae</taxon>
        <taxon>Orenia</taxon>
    </lineage>
</organism>
<name>A0A1C0A8N9_9FIRM</name>
<evidence type="ECO:0008006" key="3">
    <source>
        <dbReference type="Google" id="ProtNLM"/>
    </source>
</evidence>
<accession>A0A1C0A8N9</accession>
<dbReference type="EMBL" id="LWDV01000009">
    <property type="protein sequence ID" value="OCL26616.1"/>
    <property type="molecule type" value="Genomic_DNA"/>
</dbReference>
<gene>
    <name evidence="1" type="ORF">U472_11575</name>
</gene>
<dbReference type="Proteomes" id="UP000093514">
    <property type="component" value="Unassembled WGS sequence"/>
</dbReference>
<dbReference type="OrthoDB" id="9813719at2"/>
<evidence type="ECO:0000313" key="1">
    <source>
        <dbReference type="EMBL" id="OCL26616.1"/>
    </source>
</evidence>
<protein>
    <recommendedName>
        <fullName evidence="3">DUF4899 domain-containing protein</fullName>
    </recommendedName>
</protein>